<evidence type="ECO:0008006" key="4">
    <source>
        <dbReference type="Google" id="ProtNLM"/>
    </source>
</evidence>
<protein>
    <recommendedName>
        <fullName evidence="4">Tetratricopeptide repeat protein</fullName>
    </recommendedName>
</protein>
<name>A0A917JLQ3_9GAMM</name>
<dbReference type="AlphaFoldDB" id="A0A917JLQ3"/>
<dbReference type="InterPro" id="IPR019734">
    <property type="entry name" value="TPR_rpt"/>
</dbReference>
<sequence>MLFHRASHSYSSLHSLLLALCIVLTGCLSTGNRSDTPSKRATLADFAAEQQAVSVAQVELSESQRAAKLKAIYLQLLSLEPDPEVRTKLEYRLVQINSEAYEAQAFGTDIPDSNSAHSERLALVKIKNDEQALQQLIDDYHALLQRFPNRAENEHIRYQLAKALDLQGQLQPSLNQMELLLSRYPQTKYFVELNFRRGEIYYNLEDYSAAIQAYHQVLNARNNEKYRVNSLYMQGWSHFKLGRFYHADQSFLKVFDAMLTLENLEQSRDNFSFEQLSNRHQNLAIDTQRVLSISLSQQQQSLSLVELVNHSQTQYLPLYQHLLFKHLATFLLQKDLIFDAQQTYQAYIELAKDNIWAARFTLPLLDLLKQQGKFNEAQTLKGDYIQQFGLTSRFWQQAPLAQQQELLPKLLEFSEEHSRRLYAHAQSQSNGTVRIQAFTSAASALKAYLEIARYASVHSQALLSGNLLPEESLYADANFEAQDYPKALQLYKSIAYGDKPIALQTSSEAQAHQPSRSVAAQDKEIKQNAAYAATVTIRKMTPSNITANSVHTDDWRLERNQLDKLFIEHYPQDKRALELATHAAKYAFDDNDLTALTQFKNFVLQSHGLDTQHLSTNQASLQARQLSPVALQQAQVVSQLFAHKQYQDKQFKLAENAYGVALGFVDKNIESRAKTQDRLTIRKTRKEMRERLASSIYLQAQAYKNSQPQLAVQTLLRVGQVVPESEYRSTAEFDAANLLLEQKNWQQAVTVLLAFEQNYPNHKYSASIPAKLTQSYEALGQWQLAAAQLLVMAERADTPELKREAQYTAADYYDKSGNHQKALQAFRTYANSYPEPFNIAQEVRYKMSEFYRISQETDKQYFWFRKILNFHSKKNKVAPQQIGAREIELASTAAFGLATAHQTTFNQVRLKAPLQTSLKRKQKAMKQAIHYFQQVLTMELAQYVPQSTYQLAEMYRQLAADVMQSERPKNLDELALEEYEILLEELAYPFEEKAIEIHETNSQRAWQDIYDRWIAQSFNKLAEMSPALYDKKERSHDVIDTMY</sequence>
<proteinExistence type="predicted"/>
<dbReference type="SUPFAM" id="SSF48452">
    <property type="entry name" value="TPR-like"/>
    <property type="match status" value="2"/>
</dbReference>
<keyword evidence="3" id="KW-1185">Reference proteome</keyword>
<feature type="repeat" description="TPR" evidence="1">
    <location>
        <begin position="191"/>
        <end position="224"/>
    </location>
</feature>
<evidence type="ECO:0000313" key="2">
    <source>
        <dbReference type="EMBL" id="GGI76392.1"/>
    </source>
</evidence>
<organism evidence="2 3">
    <name type="scientific">Shewanella gelidii</name>
    <dbReference type="NCBI Taxonomy" id="1642821"/>
    <lineage>
        <taxon>Bacteria</taxon>
        <taxon>Pseudomonadati</taxon>
        <taxon>Pseudomonadota</taxon>
        <taxon>Gammaproteobacteria</taxon>
        <taxon>Alteromonadales</taxon>
        <taxon>Shewanellaceae</taxon>
        <taxon>Shewanella</taxon>
    </lineage>
</organism>
<dbReference type="InterPro" id="IPR011990">
    <property type="entry name" value="TPR-like_helical_dom_sf"/>
</dbReference>
<reference evidence="2" key="2">
    <citation type="submission" date="2020-09" db="EMBL/GenBank/DDBJ databases">
        <authorList>
            <person name="Sun Q."/>
            <person name="Ohkuma M."/>
        </authorList>
    </citation>
    <scope>NUCLEOTIDE SEQUENCE</scope>
    <source>
        <strain evidence="2">JCM 30804</strain>
    </source>
</reference>
<dbReference type="EMBL" id="BMPZ01000002">
    <property type="protein sequence ID" value="GGI76392.1"/>
    <property type="molecule type" value="Genomic_DNA"/>
</dbReference>
<evidence type="ECO:0000313" key="3">
    <source>
        <dbReference type="Proteomes" id="UP000613743"/>
    </source>
</evidence>
<dbReference type="Pfam" id="PF13181">
    <property type="entry name" value="TPR_8"/>
    <property type="match status" value="1"/>
</dbReference>
<dbReference type="SMART" id="SM00028">
    <property type="entry name" value="TPR"/>
    <property type="match status" value="3"/>
</dbReference>
<dbReference type="Proteomes" id="UP000613743">
    <property type="component" value="Unassembled WGS sequence"/>
</dbReference>
<keyword evidence="1" id="KW-0802">TPR repeat</keyword>
<accession>A0A917JLQ3</accession>
<reference evidence="2" key="1">
    <citation type="journal article" date="2014" name="Int. J. Syst. Evol. Microbiol.">
        <title>Complete genome sequence of Corynebacterium casei LMG S-19264T (=DSM 44701T), isolated from a smear-ripened cheese.</title>
        <authorList>
            <consortium name="US DOE Joint Genome Institute (JGI-PGF)"/>
            <person name="Walter F."/>
            <person name="Albersmeier A."/>
            <person name="Kalinowski J."/>
            <person name="Ruckert C."/>
        </authorList>
    </citation>
    <scope>NUCLEOTIDE SEQUENCE</scope>
    <source>
        <strain evidence="2">JCM 30804</strain>
    </source>
</reference>
<dbReference type="RefSeq" id="WP_188918886.1">
    <property type="nucleotide sequence ID" value="NZ_BMPZ01000002.1"/>
</dbReference>
<gene>
    <name evidence="2" type="ORF">GCM10009332_12230</name>
</gene>
<evidence type="ECO:0000256" key="1">
    <source>
        <dbReference type="PROSITE-ProRule" id="PRU00339"/>
    </source>
</evidence>
<dbReference type="Gene3D" id="1.25.40.10">
    <property type="entry name" value="Tetratricopeptide repeat domain"/>
    <property type="match status" value="2"/>
</dbReference>
<dbReference type="PROSITE" id="PS51257">
    <property type="entry name" value="PROKAR_LIPOPROTEIN"/>
    <property type="match status" value="1"/>
</dbReference>
<dbReference type="PROSITE" id="PS50005">
    <property type="entry name" value="TPR"/>
    <property type="match status" value="1"/>
</dbReference>
<comment type="caution">
    <text evidence="2">The sequence shown here is derived from an EMBL/GenBank/DDBJ whole genome shotgun (WGS) entry which is preliminary data.</text>
</comment>
<dbReference type="Pfam" id="PF13174">
    <property type="entry name" value="TPR_6"/>
    <property type="match status" value="2"/>
</dbReference>